<dbReference type="FunFam" id="2.30.30.40:FF:000018">
    <property type="entry name" value="Brain-specific angiogenesis inhibitor 1-associated protein 2"/>
    <property type="match status" value="1"/>
</dbReference>
<dbReference type="GO" id="GO:0051017">
    <property type="term" value="P:actin filament bundle assembly"/>
    <property type="evidence" value="ECO:0007669"/>
    <property type="project" value="TreeGrafter"/>
</dbReference>
<reference evidence="10" key="1">
    <citation type="submission" date="2020-12" db="EMBL/GenBank/DDBJ databases">
        <authorList>
            <consortium name="Molecular Ecology Group"/>
        </authorList>
    </citation>
    <scope>NUCLEOTIDE SEQUENCE</scope>
    <source>
        <strain evidence="10">TBG_1078</strain>
    </source>
</reference>
<feature type="compositionally biased region" description="Low complexity" evidence="8">
    <location>
        <begin position="245"/>
        <end position="255"/>
    </location>
</feature>
<evidence type="ECO:0000256" key="7">
    <source>
        <dbReference type="PROSITE-ProRule" id="PRU00192"/>
    </source>
</evidence>
<dbReference type="Gene3D" id="2.30.30.40">
    <property type="entry name" value="SH3 Domains"/>
    <property type="match status" value="1"/>
</dbReference>
<dbReference type="PANTHER" id="PTHR14206:SF3">
    <property type="entry name" value="BRAIN-SPECIFIC ANGIOGENESIS INHIBITOR 1-ASSOCIATED PROTEIN 2"/>
    <property type="match status" value="1"/>
</dbReference>
<evidence type="ECO:0000313" key="11">
    <source>
        <dbReference type="Proteomes" id="UP000645828"/>
    </source>
</evidence>
<dbReference type="EMBL" id="CAJHUB010000764">
    <property type="protein sequence ID" value="CAD7687810.1"/>
    <property type="molecule type" value="Genomic_DNA"/>
</dbReference>
<dbReference type="GO" id="GO:0005654">
    <property type="term" value="C:nucleoplasm"/>
    <property type="evidence" value="ECO:0007669"/>
    <property type="project" value="TreeGrafter"/>
</dbReference>
<feature type="region of interest" description="Disordered" evidence="8">
    <location>
        <begin position="77"/>
        <end position="120"/>
    </location>
</feature>
<dbReference type="AlphaFoldDB" id="A0A811ZGN7"/>
<evidence type="ECO:0000256" key="1">
    <source>
        <dbReference type="ARBA" id="ARBA00004245"/>
    </source>
</evidence>
<feature type="region of interest" description="Disordered" evidence="8">
    <location>
        <begin position="280"/>
        <end position="328"/>
    </location>
</feature>
<keyword evidence="11" id="KW-1185">Reference proteome</keyword>
<evidence type="ECO:0000313" key="10">
    <source>
        <dbReference type="EMBL" id="CAD7687810.1"/>
    </source>
</evidence>
<proteinExistence type="predicted"/>
<comment type="subcellular location">
    <subcellularLocation>
        <location evidence="1">Cytoplasm</location>
        <location evidence="1">Cytoskeleton</location>
    </subcellularLocation>
</comment>
<evidence type="ECO:0000256" key="8">
    <source>
        <dbReference type="SAM" id="MobiDB-lite"/>
    </source>
</evidence>
<feature type="region of interest" description="Disordered" evidence="8">
    <location>
        <begin position="216"/>
        <end position="264"/>
    </location>
</feature>
<gene>
    <name evidence="10" type="ORF">NYPRO_LOCUS20603</name>
</gene>
<feature type="compositionally biased region" description="Low complexity" evidence="8">
    <location>
        <begin position="77"/>
        <end position="113"/>
    </location>
</feature>
<dbReference type="InterPro" id="IPR001452">
    <property type="entry name" value="SH3_domain"/>
</dbReference>
<dbReference type="InterPro" id="IPR027681">
    <property type="entry name" value="IRSp53/IRTKS/Pinkbar"/>
</dbReference>
<accession>A0A811ZGN7</accession>
<keyword evidence="4" id="KW-0597">Phosphoprotein</keyword>
<comment type="caution">
    <text evidence="10">The sequence shown here is derived from an EMBL/GenBank/DDBJ whole genome shotgun (WGS) entry which is preliminary data.</text>
</comment>
<evidence type="ECO:0000256" key="5">
    <source>
        <dbReference type="ARBA" id="ARBA00023054"/>
    </source>
</evidence>
<feature type="compositionally biased region" description="Low complexity" evidence="8">
    <location>
        <begin position="55"/>
        <end position="65"/>
    </location>
</feature>
<keyword evidence="3" id="KW-0963">Cytoplasm</keyword>
<evidence type="ECO:0000256" key="4">
    <source>
        <dbReference type="ARBA" id="ARBA00022553"/>
    </source>
</evidence>
<feature type="region of interest" description="Disordered" evidence="8">
    <location>
        <begin position="22"/>
        <end position="65"/>
    </location>
</feature>
<keyword evidence="2 7" id="KW-0728">SH3 domain</keyword>
<dbReference type="GO" id="GO:0030838">
    <property type="term" value="P:positive regulation of actin filament polymerization"/>
    <property type="evidence" value="ECO:0007669"/>
    <property type="project" value="TreeGrafter"/>
</dbReference>
<feature type="domain" description="SH3" evidence="9">
    <location>
        <begin position="148"/>
        <end position="211"/>
    </location>
</feature>
<evidence type="ECO:0000256" key="3">
    <source>
        <dbReference type="ARBA" id="ARBA00022490"/>
    </source>
</evidence>
<keyword evidence="5" id="KW-0175">Coiled coil</keyword>
<sequence>MVREVLSNCMSLGKQILRSLLLPPPPAKKKLPVKEETGRERKSRSRRCWPSAASAAPRGLGPGGVRAAAAAAASVPAAPCPWGGRRRGSWPPRAASPPGSRTSSSARSAPSSRRPTRSSRLTLLVADRDVSEVPGAALQLLAAGLQRNGHMRAKANFSHAAGDSSTLLSFKEGDLITPLVPEARDGWHYGEGEKTKTRGWFPFSYTRALDGDGGDRLHMSLQQGQSSCTGSLLDKGDPALPPPTTARRPARSLPRQPVPSSRGPTAWLCLASPGICLDSGARTVAPASDSRSGRWHLSNLSPTGTGERTANKTYTKQKRINKDSSRTQ</sequence>
<keyword evidence="6" id="KW-0206">Cytoskeleton</keyword>
<feature type="compositionally biased region" description="Polar residues" evidence="8">
    <location>
        <begin position="220"/>
        <end position="230"/>
    </location>
</feature>
<dbReference type="InterPro" id="IPR036028">
    <property type="entry name" value="SH3-like_dom_sf"/>
</dbReference>
<dbReference type="SMART" id="SM00326">
    <property type="entry name" value="SH3"/>
    <property type="match status" value="1"/>
</dbReference>
<organism evidence="10 11">
    <name type="scientific">Nyctereutes procyonoides</name>
    <name type="common">Raccoon dog</name>
    <name type="synonym">Canis procyonoides</name>
    <dbReference type="NCBI Taxonomy" id="34880"/>
    <lineage>
        <taxon>Eukaryota</taxon>
        <taxon>Metazoa</taxon>
        <taxon>Chordata</taxon>
        <taxon>Craniata</taxon>
        <taxon>Vertebrata</taxon>
        <taxon>Euteleostomi</taxon>
        <taxon>Mammalia</taxon>
        <taxon>Eutheria</taxon>
        <taxon>Laurasiatheria</taxon>
        <taxon>Carnivora</taxon>
        <taxon>Caniformia</taxon>
        <taxon>Canidae</taxon>
        <taxon>Nyctereutes</taxon>
    </lineage>
</organism>
<dbReference type="Pfam" id="PF07653">
    <property type="entry name" value="SH3_2"/>
    <property type="match status" value="1"/>
</dbReference>
<evidence type="ECO:0000259" key="9">
    <source>
        <dbReference type="PROSITE" id="PS50002"/>
    </source>
</evidence>
<feature type="compositionally biased region" description="Polar residues" evidence="8">
    <location>
        <begin position="298"/>
        <end position="314"/>
    </location>
</feature>
<dbReference type="PANTHER" id="PTHR14206">
    <property type="entry name" value="BRAIN-SPECIFIC ANGIOGENESIS INHIBITOR 1-ASSOCIATED PROTEIN 2"/>
    <property type="match status" value="1"/>
</dbReference>
<dbReference type="PROSITE" id="PS50002">
    <property type="entry name" value="SH3"/>
    <property type="match status" value="1"/>
</dbReference>
<dbReference type="Proteomes" id="UP000645828">
    <property type="component" value="Unassembled WGS sequence"/>
</dbReference>
<name>A0A811ZGN7_NYCPR</name>
<dbReference type="GO" id="GO:0051764">
    <property type="term" value="P:actin crosslink formation"/>
    <property type="evidence" value="ECO:0007669"/>
    <property type="project" value="TreeGrafter"/>
</dbReference>
<evidence type="ECO:0000256" key="6">
    <source>
        <dbReference type="ARBA" id="ARBA00023212"/>
    </source>
</evidence>
<dbReference type="GO" id="GO:0005829">
    <property type="term" value="C:cytosol"/>
    <property type="evidence" value="ECO:0007669"/>
    <property type="project" value="TreeGrafter"/>
</dbReference>
<protein>
    <submittedName>
        <fullName evidence="10">(raccoon dog) hypothetical protein</fullName>
    </submittedName>
</protein>
<dbReference type="SUPFAM" id="SSF50044">
    <property type="entry name" value="SH3-domain"/>
    <property type="match status" value="1"/>
</dbReference>
<evidence type="ECO:0000256" key="2">
    <source>
        <dbReference type="ARBA" id="ARBA00022443"/>
    </source>
</evidence>
<dbReference type="GO" id="GO:0005856">
    <property type="term" value="C:cytoskeleton"/>
    <property type="evidence" value="ECO:0007669"/>
    <property type="project" value="UniProtKB-SubCell"/>
</dbReference>